<evidence type="ECO:0000313" key="1">
    <source>
        <dbReference type="EMBL" id="OWR43548.1"/>
    </source>
</evidence>
<reference evidence="1 2" key="1">
    <citation type="journal article" date="2011" name="Cell">
        <title>The monarch butterfly genome yields insights into long-distance migration.</title>
        <authorList>
            <person name="Zhan S."/>
            <person name="Merlin C."/>
            <person name="Boore J.L."/>
            <person name="Reppert S.M."/>
        </authorList>
    </citation>
    <scope>NUCLEOTIDE SEQUENCE [LARGE SCALE GENOMIC DNA]</scope>
    <source>
        <strain evidence="1">F-2</strain>
    </source>
</reference>
<gene>
    <name evidence="1" type="ORF">KGM_209561A</name>
</gene>
<keyword evidence="2" id="KW-1185">Reference proteome</keyword>
<evidence type="ECO:0000313" key="2">
    <source>
        <dbReference type="Proteomes" id="UP000007151"/>
    </source>
</evidence>
<dbReference type="AlphaFoldDB" id="A0A212EPY2"/>
<protein>
    <submittedName>
        <fullName evidence="1">Uncharacterized protein</fullName>
    </submittedName>
</protein>
<comment type="caution">
    <text evidence="1">The sequence shown here is derived from an EMBL/GenBank/DDBJ whole genome shotgun (WGS) entry which is preliminary data.</text>
</comment>
<accession>A0A212EPY2</accession>
<dbReference type="Proteomes" id="UP000007151">
    <property type="component" value="Unassembled WGS sequence"/>
</dbReference>
<dbReference type="InParanoid" id="A0A212EPY2"/>
<feature type="non-terminal residue" evidence="1">
    <location>
        <position position="137"/>
    </location>
</feature>
<organism evidence="1 2">
    <name type="scientific">Danaus plexippus plexippus</name>
    <dbReference type="NCBI Taxonomy" id="278856"/>
    <lineage>
        <taxon>Eukaryota</taxon>
        <taxon>Metazoa</taxon>
        <taxon>Ecdysozoa</taxon>
        <taxon>Arthropoda</taxon>
        <taxon>Hexapoda</taxon>
        <taxon>Insecta</taxon>
        <taxon>Pterygota</taxon>
        <taxon>Neoptera</taxon>
        <taxon>Endopterygota</taxon>
        <taxon>Lepidoptera</taxon>
        <taxon>Glossata</taxon>
        <taxon>Ditrysia</taxon>
        <taxon>Papilionoidea</taxon>
        <taxon>Nymphalidae</taxon>
        <taxon>Danainae</taxon>
        <taxon>Danaini</taxon>
        <taxon>Danaina</taxon>
        <taxon>Danaus</taxon>
        <taxon>Danaus</taxon>
    </lineage>
</organism>
<dbReference type="EMBL" id="AGBW02013352">
    <property type="protein sequence ID" value="OWR43548.1"/>
    <property type="molecule type" value="Genomic_DNA"/>
</dbReference>
<name>A0A212EPY2_DANPL</name>
<dbReference type="KEGG" id="dpl:KGM_209561A"/>
<proteinExistence type="predicted"/>
<sequence>MSYPRNPDILARIHHNPDSRNLNLYPLHLDIDRGNLHIQGNHRSRGNYYNRDGRYRNLLNSLSFHRQRAAGPTTQPTSSTAETLTTENIVTIHNRITKTIDHELSLGGNNETLNEALQRTNLGTLFGIVLAKRCSCP</sequence>